<keyword evidence="3" id="KW-1185">Reference proteome</keyword>
<organism evidence="2 3">
    <name type="scientific">Dichanthelium oligosanthes</name>
    <dbReference type="NCBI Taxonomy" id="888268"/>
    <lineage>
        <taxon>Eukaryota</taxon>
        <taxon>Viridiplantae</taxon>
        <taxon>Streptophyta</taxon>
        <taxon>Embryophyta</taxon>
        <taxon>Tracheophyta</taxon>
        <taxon>Spermatophyta</taxon>
        <taxon>Magnoliopsida</taxon>
        <taxon>Liliopsida</taxon>
        <taxon>Poales</taxon>
        <taxon>Poaceae</taxon>
        <taxon>PACMAD clade</taxon>
        <taxon>Panicoideae</taxon>
        <taxon>Panicodae</taxon>
        <taxon>Paniceae</taxon>
        <taxon>Dichantheliinae</taxon>
        <taxon>Dichanthelium</taxon>
    </lineage>
</organism>
<evidence type="ECO:0000313" key="3">
    <source>
        <dbReference type="Proteomes" id="UP000095767"/>
    </source>
</evidence>
<keyword evidence="1" id="KW-1133">Transmembrane helix</keyword>
<dbReference type="InterPro" id="IPR050796">
    <property type="entry name" value="SCF_F-box_component"/>
</dbReference>
<name>A0A1E5UJ80_9POAL</name>
<dbReference type="STRING" id="888268.A0A1E5UJ80"/>
<keyword evidence="1" id="KW-0472">Membrane</keyword>
<accession>A0A1E5UJ80</accession>
<dbReference type="AlphaFoldDB" id="A0A1E5UJ80"/>
<dbReference type="Proteomes" id="UP000095767">
    <property type="component" value="Unassembled WGS sequence"/>
</dbReference>
<dbReference type="EMBL" id="LWDX02075319">
    <property type="protein sequence ID" value="OEL12934.1"/>
    <property type="molecule type" value="Genomic_DNA"/>
</dbReference>
<gene>
    <name evidence="2" type="ORF">BAE44_0026049</name>
</gene>
<dbReference type="SUPFAM" id="SSF81383">
    <property type="entry name" value="F-box domain"/>
    <property type="match status" value="1"/>
</dbReference>
<reference evidence="2 3" key="1">
    <citation type="submission" date="2016-09" db="EMBL/GenBank/DDBJ databases">
        <title>The draft genome of Dichanthelium oligosanthes: A C3 panicoid grass species.</title>
        <authorList>
            <person name="Studer A.J."/>
            <person name="Schnable J.C."/>
            <person name="Brutnell T.P."/>
        </authorList>
    </citation>
    <scope>NUCLEOTIDE SEQUENCE [LARGE SCALE GENOMIC DNA]</scope>
    <source>
        <strain evidence="3">cv. Kellogg 1175</strain>
        <tissue evidence="2">Leaf</tissue>
    </source>
</reference>
<evidence type="ECO:0000256" key="1">
    <source>
        <dbReference type="SAM" id="Phobius"/>
    </source>
</evidence>
<keyword evidence="1" id="KW-0812">Transmembrane</keyword>
<evidence type="ECO:0000313" key="2">
    <source>
        <dbReference type="EMBL" id="OEL12934.1"/>
    </source>
</evidence>
<protein>
    <recommendedName>
        <fullName evidence="4">F-box domain-containing protein</fullName>
    </recommendedName>
</protein>
<feature type="transmembrane region" description="Helical" evidence="1">
    <location>
        <begin position="221"/>
        <end position="240"/>
    </location>
</feature>
<dbReference type="PANTHER" id="PTHR31672">
    <property type="entry name" value="BNACNNG10540D PROTEIN"/>
    <property type="match status" value="1"/>
</dbReference>
<proteinExistence type="predicted"/>
<dbReference type="InterPro" id="IPR036047">
    <property type="entry name" value="F-box-like_dom_sf"/>
</dbReference>
<comment type="caution">
    <text evidence="2">The sequence shown here is derived from an EMBL/GenBank/DDBJ whole genome shotgun (WGS) entry which is preliminary data.</text>
</comment>
<evidence type="ECO:0008006" key="4">
    <source>
        <dbReference type="Google" id="ProtNLM"/>
    </source>
</evidence>
<dbReference type="PANTHER" id="PTHR31672:SF2">
    <property type="entry name" value="F-BOX DOMAIN-CONTAINING PROTEIN"/>
    <property type="match status" value="1"/>
</dbReference>
<dbReference type="OrthoDB" id="691863at2759"/>
<sequence>MAKRRRKNAMAPRQAKMKAAMPSVLPLPDDLVDDVFLRLPIRTLAVGRCVSPAWNHRLSSSTFAEVYHHAAAAASAASTFVSVPVDQREHHRHSIMKLTEPVPMPSPCEDCPRVFLGAGKTCHSTFLLGRPCEGAIRVCNPSTGGVLRLPPRRLCMVRDLRRDYNGGAAVLEVGKLHDHESGSWSLGCRIDLARLAKDRSLPWIMAAISPLRYMGGEHRKILLAAMAQTATAYTIVPYYMGSI</sequence>